<dbReference type="AlphaFoldDB" id="A0A022RP23"/>
<evidence type="ECO:0000259" key="2">
    <source>
        <dbReference type="PROSITE" id="PS50089"/>
    </source>
</evidence>
<dbReference type="eggNOG" id="ENOG502T1NC">
    <property type="taxonomic scope" value="Eukaryota"/>
</dbReference>
<accession>A0A022RP23</accession>
<keyword evidence="1" id="KW-0863">Zinc-finger</keyword>
<dbReference type="Gene3D" id="3.30.40.10">
    <property type="entry name" value="Zinc/RING finger domain, C3HC4 (zinc finger)"/>
    <property type="match status" value="1"/>
</dbReference>
<dbReference type="SUPFAM" id="SSF57850">
    <property type="entry name" value="RING/U-box"/>
    <property type="match status" value="1"/>
</dbReference>
<protein>
    <recommendedName>
        <fullName evidence="2">RING-type domain-containing protein</fullName>
    </recommendedName>
</protein>
<organism evidence="3 4">
    <name type="scientific">Erythranthe guttata</name>
    <name type="common">Yellow monkey flower</name>
    <name type="synonym">Mimulus guttatus</name>
    <dbReference type="NCBI Taxonomy" id="4155"/>
    <lineage>
        <taxon>Eukaryota</taxon>
        <taxon>Viridiplantae</taxon>
        <taxon>Streptophyta</taxon>
        <taxon>Embryophyta</taxon>
        <taxon>Tracheophyta</taxon>
        <taxon>Spermatophyta</taxon>
        <taxon>Magnoliopsida</taxon>
        <taxon>eudicotyledons</taxon>
        <taxon>Gunneridae</taxon>
        <taxon>Pentapetalae</taxon>
        <taxon>asterids</taxon>
        <taxon>lamiids</taxon>
        <taxon>Lamiales</taxon>
        <taxon>Phrymaceae</taxon>
        <taxon>Erythranthe</taxon>
    </lineage>
</organism>
<reference evidence="3 4" key="1">
    <citation type="journal article" date="2013" name="Proc. Natl. Acad. Sci. U.S.A.">
        <title>Fine-scale variation in meiotic recombination in Mimulus inferred from population shotgun sequencing.</title>
        <authorList>
            <person name="Hellsten U."/>
            <person name="Wright K.M."/>
            <person name="Jenkins J."/>
            <person name="Shu S."/>
            <person name="Yuan Y."/>
            <person name="Wessler S.R."/>
            <person name="Schmutz J."/>
            <person name="Willis J.H."/>
            <person name="Rokhsar D.S."/>
        </authorList>
    </citation>
    <scope>NUCLEOTIDE SEQUENCE [LARGE SCALE GENOMIC DNA]</scope>
    <source>
        <strain evidence="4">cv. DUN x IM62</strain>
    </source>
</reference>
<evidence type="ECO:0000313" key="3">
    <source>
        <dbReference type="EMBL" id="EYU42237.1"/>
    </source>
</evidence>
<keyword evidence="1" id="KW-0479">Metal-binding</keyword>
<dbReference type="InterPro" id="IPR001841">
    <property type="entry name" value="Znf_RING"/>
</dbReference>
<dbReference type="PhylomeDB" id="A0A022RP23"/>
<dbReference type="Pfam" id="PF13639">
    <property type="entry name" value="zf-RING_2"/>
    <property type="match status" value="1"/>
</dbReference>
<dbReference type="GO" id="GO:0061630">
    <property type="term" value="F:ubiquitin protein ligase activity"/>
    <property type="evidence" value="ECO:0000318"/>
    <property type="project" value="GO_Central"/>
</dbReference>
<dbReference type="Proteomes" id="UP000030748">
    <property type="component" value="Unassembled WGS sequence"/>
</dbReference>
<evidence type="ECO:0000313" key="4">
    <source>
        <dbReference type="Proteomes" id="UP000030748"/>
    </source>
</evidence>
<feature type="domain" description="RING-type" evidence="2">
    <location>
        <begin position="149"/>
        <end position="192"/>
    </location>
</feature>
<gene>
    <name evidence="3" type="ORF">MIMGU_mgv1a013883mg</name>
</gene>
<keyword evidence="1" id="KW-0862">Zinc</keyword>
<dbReference type="GO" id="GO:0008270">
    <property type="term" value="F:zinc ion binding"/>
    <property type="evidence" value="ECO:0007669"/>
    <property type="project" value="UniProtKB-KW"/>
</dbReference>
<dbReference type="InterPro" id="IPR013083">
    <property type="entry name" value="Znf_RING/FYVE/PHD"/>
</dbReference>
<sequence>MDSDRFNAEVSGNSARGLMWMVEYRLAEYWMSNDEISIFVKEAMDFAVRTAEEPEHASRWLIPIAVNLNVCTVQQEWEPIDSVIERAVREEKLVPYVIWPRVVGRKQFDTDVLYYLLCLMTGRLEIGETNQGKIRVEDVEDGMTIMPLCDICLRGPMLGTHISVLPGCNHAFHSHCIARRVLGKKYLCPTCQVPAYPYLQRRIPLAL</sequence>
<evidence type="ECO:0000256" key="1">
    <source>
        <dbReference type="PROSITE-ProRule" id="PRU00175"/>
    </source>
</evidence>
<keyword evidence="4" id="KW-1185">Reference proteome</keyword>
<name>A0A022RP23_ERYGU</name>
<proteinExistence type="predicted"/>
<dbReference type="PROSITE" id="PS50089">
    <property type="entry name" value="ZF_RING_2"/>
    <property type="match status" value="1"/>
</dbReference>
<dbReference type="EMBL" id="KI630297">
    <property type="protein sequence ID" value="EYU42237.1"/>
    <property type="molecule type" value="Genomic_DNA"/>
</dbReference>
<dbReference type="SMART" id="SM00184">
    <property type="entry name" value="RING"/>
    <property type="match status" value="1"/>
</dbReference>